<gene>
    <name evidence="6" type="primary">cheB</name>
    <name evidence="11" type="ORF">IAB89_07335</name>
</gene>
<feature type="active site" evidence="6 7">
    <location>
        <position position="291"/>
    </location>
</feature>
<dbReference type="SUPFAM" id="SSF52172">
    <property type="entry name" value="CheY-like"/>
    <property type="match status" value="1"/>
</dbReference>
<dbReference type="SMART" id="SM00448">
    <property type="entry name" value="REC"/>
    <property type="match status" value="1"/>
</dbReference>
<feature type="domain" description="Response regulatory" evidence="9">
    <location>
        <begin position="8"/>
        <end position="121"/>
    </location>
</feature>
<evidence type="ECO:0000313" key="11">
    <source>
        <dbReference type="EMBL" id="HIR47456.1"/>
    </source>
</evidence>
<dbReference type="InterPro" id="IPR008248">
    <property type="entry name" value="CheB-like"/>
</dbReference>
<dbReference type="Gene3D" id="3.40.50.2300">
    <property type="match status" value="1"/>
</dbReference>
<dbReference type="CDD" id="cd16432">
    <property type="entry name" value="CheB_Rec"/>
    <property type="match status" value="1"/>
</dbReference>
<name>A0A9D1AMZ3_9FIRM</name>
<comment type="function">
    <text evidence="4">May play the central regulatory role in sporulation. It may be an element of the effector pathway responsible for the activation of sporulation genes in response to nutritional stress. Spo0A may act in concert with spo0H (a sigma factor) to control the expression of some genes that are critical to the sporulation process.</text>
</comment>
<dbReference type="PANTHER" id="PTHR42872">
    <property type="entry name" value="PROTEIN-GLUTAMATE METHYLESTERASE/PROTEIN-GLUTAMINE GLUTAMINASE"/>
    <property type="match status" value="1"/>
</dbReference>
<evidence type="ECO:0000256" key="5">
    <source>
        <dbReference type="ARBA" id="ARBA00048267"/>
    </source>
</evidence>
<dbReference type="NCBIfam" id="NF001965">
    <property type="entry name" value="PRK00742.1"/>
    <property type="match status" value="1"/>
</dbReference>
<reference evidence="11" key="1">
    <citation type="submission" date="2020-10" db="EMBL/GenBank/DDBJ databases">
        <authorList>
            <person name="Gilroy R."/>
        </authorList>
    </citation>
    <scope>NUCLEOTIDE SEQUENCE</scope>
    <source>
        <strain evidence="11">ChiSxjej1B13-7958</strain>
    </source>
</reference>
<sequence length="350" mass="37665">MFPDKKIRVLVVDDSALARQMIVGGLSQDPNIEVVGYAFNASDAKSKIELIKPDVVTMDVEMPGMNGIDFLKQYLPKHPIPVILVSSLNLRVFDALEAGAVDFVRKPDAEESKEVFFRSLRQRIRAASCAHVRHRPTAVAPMAAAPIAPLTGGVLHHPANQTIIGLGASTGGTEATLEVLKRLPADIPGMVVVQHMPVGFTKMYAERLDKICKMEVREAVNGDEIRPGLVLIAPADLQVKVVRMGERYTLSCFPGEKVSGHRPSVDALFSSMATTVKCHMVGIIMTGMGRDGASGLLAMRKAGAYTIGQDRESSVVYGMPMVAHDIGAVTIQASCENIASVLMTHLKTGK</sequence>
<comment type="catalytic activity">
    <reaction evidence="6">
        <text>L-glutaminyl-[protein] + H2O = L-glutamyl-[protein] + NH4(+)</text>
        <dbReference type="Rhea" id="RHEA:16441"/>
        <dbReference type="Rhea" id="RHEA-COMP:10207"/>
        <dbReference type="Rhea" id="RHEA-COMP:10208"/>
        <dbReference type="ChEBI" id="CHEBI:15377"/>
        <dbReference type="ChEBI" id="CHEBI:28938"/>
        <dbReference type="ChEBI" id="CHEBI:29973"/>
        <dbReference type="ChEBI" id="CHEBI:30011"/>
        <dbReference type="EC" id="3.5.1.44"/>
    </reaction>
</comment>
<dbReference type="PIRSF" id="PIRSF000876">
    <property type="entry name" value="RR_chemtxs_CheB"/>
    <property type="match status" value="1"/>
</dbReference>
<dbReference type="GO" id="GO:0006935">
    <property type="term" value="P:chemotaxis"/>
    <property type="evidence" value="ECO:0007669"/>
    <property type="project" value="UniProtKB-UniRule"/>
</dbReference>
<keyword evidence="2 6" id="KW-0145">Chemotaxis</keyword>
<keyword evidence="6 8" id="KW-0597">Phosphoprotein</keyword>
<dbReference type="EC" id="3.5.1.44" evidence="6"/>
<comment type="function">
    <text evidence="6">Involved in chemotaxis. Part of a chemotaxis signal transduction system that modulates chemotaxis in response to various stimuli. Catalyzes the demethylation of specific methylglutamate residues introduced into the chemoreceptors (methyl-accepting chemotaxis proteins or MCP) by CheR. Also mediates the irreversible deamidation of specific glutamine residues to glutamic acid.</text>
</comment>
<dbReference type="Pfam" id="PF01339">
    <property type="entry name" value="CheB_methylest"/>
    <property type="match status" value="1"/>
</dbReference>
<keyword evidence="1 6" id="KW-0963">Cytoplasm</keyword>
<dbReference type="Gene3D" id="3.40.50.180">
    <property type="entry name" value="Methylesterase CheB, C-terminal domain"/>
    <property type="match status" value="1"/>
</dbReference>
<dbReference type="GO" id="GO:0005737">
    <property type="term" value="C:cytoplasm"/>
    <property type="evidence" value="ECO:0007669"/>
    <property type="project" value="UniProtKB-SubCell"/>
</dbReference>
<accession>A0A9D1AMZ3</accession>
<dbReference type="InterPro" id="IPR000673">
    <property type="entry name" value="Sig_transdc_resp-reg_Me-estase"/>
</dbReference>
<comment type="domain">
    <text evidence="6">Contains a C-terminal catalytic domain, and an N-terminal region which modulates catalytic activity.</text>
</comment>
<feature type="modified residue" description="4-aspartylphosphate" evidence="6 8">
    <location>
        <position position="59"/>
    </location>
</feature>
<dbReference type="SUPFAM" id="SSF52738">
    <property type="entry name" value="Methylesterase CheB, C-terminal domain"/>
    <property type="match status" value="1"/>
</dbReference>
<evidence type="ECO:0000256" key="8">
    <source>
        <dbReference type="PROSITE-ProRule" id="PRU00169"/>
    </source>
</evidence>
<dbReference type="CDD" id="cd17541">
    <property type="entry name" value="REC_CheB-like"/>
    <property type="match status" value="1"/>
</dbReference>
<comment type="caution">
    <text evidence="11">The sequence shown here is derived from an EMBL/GenBank/DDBJ whole genome shotgun (WGS) entry which is preliminary data.</text>
</comment>
<evidence type="ECO:0000256" key="4">
    <source>
        <dbReference type="ARBA" id="ARBA00024867"/>
    </source>
</evidence>
<dbReference type="EC" id="3.1.1.61" evidence="6"/>
<feature type="active site" evidence="6 7">
    <location>
        <position position="195"/>
    </location>
</feature>
<dbReference type="EMBL" id="DVGZ01000076">
    <property type="protein sequence ID" value="HIR47456.1"/>
    <property type="molecule type" value="Genomic_DNA"/>
</dbReference>
<proteinExistence type="inferred from homology"/>
<dbReference type="GO" id="GO:0008984">
    <property type="term" value="F:protein-glutamate methylesterase activity"/>
    <property type="evidence" value="ECO:0007669"/>
    <property type="project" value="UniProtKB-UniRule"/>
</dbReference>
<dbReference type="AlphaFoldDB" id="A0A9D1AMZ3"/>
<evidence type="ECO:0000259" key="9">
    <source>
        <dbReference type="PROSITE" id="PS50110"/>
    </source>
</evidence>
<dbReference type="PROSITE" id="PS50122">
    <property type="entry name" value="CHEB"/>
    <property type="match status" value="1"/>
</dbReference>
<dbReference type="PROSITE" id="PS50110">
    <property type="entry name" value="RESPONSE_REGULATORY"/>
    <property type="match status" value="1"/>
</dbReference>
<feature type="active site" evidence="6 7">
    <location>
        <position position="169"/>
    </location>
</feature>
<protein>
    <recommendedName>
        <fullName evidence="6">Protein-glutamate methylesterase/protein-glutamine glutaminase</fullName>
        <ecNumber evidence="6">3.1.1.61</ecNumber>
        <ecNumber evidence="6">3.5.1.44</ecNumber>
    </recommendedName>
</protein>
<evidence type="ECO:0000259" key="10">
    <source>
        <dbReference type="PROSITE" id="PS50122"/>
    </source>
</evidence>
<comment type="catalytic activity">
    <reaction evidence="5 6">
        <text>[protein]-L-glutamate 5-O-methyl ester + H2O = L-glutamyl-[protein] + methanol + H(+)</text>
        <dbReference type="Rhea" id="RHEA:23236"/>
        <dbReference type="Rhea" id="RHEA-COMP:10208"/>
        <dbReference type="Rhea" id="RHEA-COMP:10311"/>
        <dbReference type="ChEBI" id="CHEBI:15377"/>
        <dbReference type="ChEBI" id="CHEBI:15378"/>
        <dbReference type="ChEBI" id="CHEBI:17790"/>
        <dbReference type="ChEBI" id="CHEBI:29973"/>
        <dbReference type="ChEBI" id="CHEBI:82795"/>
        <dbReference type="EC" id="3.1.1.61"/>
    </reaction>
</comment>
<dbReference type="PANTHER" id="PTHR42872:SF6">
    <property type="entry name" value="PROTEIN-GLUTAMATE METHYLESTERASE_PROTEIN-GLUTAMINE GLUTAMINASE"/>
    <property type="match status" value="1"/>
</dbReference>
<evidence type="ECO:0000256" key="7">
    <source>
        <dbReference type="PROSITE-ProRule" id="PRU00050"/>
    </source>
</evidence>
<organism evidence="11 12">
    <name type="scientific">Candidatus Caccousia avicola</name>
    <dbReference type="NCBI Taxonomy" id="2840721"/>
    <lineage>
        <taxon>Bacteria</taxon>
        <taxon>Bacillati</taxon>
        <taxon>Bacillota</taxon>
        <taxon>Clostridia</taxon>
        <taxon>Eubacteriales</taxon>
        <taxon>Oscillospiraceae</taxon>
        <taxon>Oscillospiraceae incertae sedis</taxon>
        <taxon>Candidatus Caccousia</taxon>
    </lineage>
</organism>
<dbReference type="GO" id="GO:0000156">
    <property type="term" value="F:phosphorelay response regulator activity"/>
    <property type="evidence" value="ECO:0007669"/>
    <property type="project" value="InterPro"/>
</dbReference>
<comment type="subcellular location">
    <subcellularLocation>
        <location evidence="6">Cytoplasm</location>
    </subcellularLocation>
</comment>
<dbReference type="InterPro" id="IPR011006">
    <property type="entry name" value="CheY-like_superfamily"/>
</dbReference>
<comment type="similarity">
    <text evidence="6">Belongs to the CheB family.</text>
</comment>
<dbReference type="Proteomes" id="UP000824242">
    <property type="component" value="Unassembled WGS sequence"/>
</dbReference>
<evidence type="ECO:0000256" key="2">
    <source>
        <dbReference type="ARBA" id="ARBA00022500"/>
    </source>
</evidence>
<comment type="PTM">
    <text evidence="6">Phosphorylated by CheA. Phosphorylation of the N-terminal regulatory domain activates the methylesterase activity.</text>
</comment>
<dbReference type="Pfam" id="PF00072">
    <property type="entry name" value="Response_reg"/>
    <property type="match status" value="1"/>
</dbReference>
<keyword evidence="3 6" id="KW-0378">Hydrolase</keyword>
<dbReference type="HAMAP" id="MF_00099">
    <property type="entry name" value="CheB_chemtxs"/>
    <property type="match status" value="1"/>
</dbReference>
<evidence type="ECO:0000313" key="12">
    <source>
        <dbReference type="Proteomes" id="UP000824242"/>
    </source>
</evidence>
<feature type="domain" description="CheB-type methylesterase" evidence="10">
    <location>
        <begin position="149"/>
        <end position="349"/>
    </location>
</feature>
<dbReference type="InterPro" id="IPR001789">
    <property type="entry name" value="Sig_transdc_resp-reg_receiver"/>
</dbReference>
<dbReference type="GO" id="GO:0050568">
    <property type="term" value="F:protein-glutamine glutaminase activity"/>
    <property type="evidence" value="ECO:0007669"/>
    <property type="project" value="UniProtKB-UniRule"/>
</dbReference>
<evidence type="ECO:0000256" key="6">
    <source>
        <dbReference type="HAMAP-Rule" id="MF_00099"/>
    </source>
</evidence>
<reference evidence="11" key="2">
    <citation type="journal article" date="2021" name="PeerJ">
        <title>Extensive microbial diversity within the chicken gut microbiome revealed by metagenomics and culture.</title>
        <authorList>
            <person name="Gilroy R."/>
            <person name="Ravi A."/>
            <person name="Getino M."/>
            <person name="Pursley I."/>
            <person name="Horton D.L."/>
            <person name="Alikhan N.F."/>
            <person name="Baker D."/>
            <person name="Gharbi K."/>
            <person name="Hall N."/>
            <person name="Watson M."/>
            <person name="Adriaenssens E.M."/>
            <person name="Foster-Nyarko E."/>
            <person name="Jarju S."/>
            <person name="Secka A."/>
            <person name="Antonio M."/>
            <person name="Oren A."/>
            <person name="Chaudhuri R.R."/>
            <person name="La Ragione R."/>
            <person name="Hildebrand F."/>
            <person name="Pallen M.J."/>
        </authorList>
    </citation>
    <scope>NUCLEOTIDE SEQUENCE</scope>
    <source>
        <strain evidence="11">ChiSxjej1B13-7958</strain>
    </source>
</reference>
<evidence type="ECO:0000256" key="3">
    <source>
        <dbReference type="ARBA" id="ARBA00022801"/>
    </source>
</evidence>
<dbReference type="InterPro" id="IPR035909">
    <property type="entry name" value="CheB_C"/>
</dbReference>
<evidence type="ECO:0000256" key="1">
    <source>
        <dbReference type="ARBA" id="ARBA00022490"/>
    </source>
</evidence>